<name>A0A5B7EP38_PORTR</name>
<reference evidence="2 3" key="1">
    <citation type="submission" date="2019-05" db="EMBL/GenBank/DDBJ databases">
        <title>Another draft genome of Portunus trituberculatus and its Hox gene families provides insights of decapod evolution.</title>
        <authorList>
            <person name="Jeong J.-H."/>
            <person name="Song I."/>
            <person name="Kim S."/>
            <person name="Choi T."/>
            <person name="Kim D."/>
            <person name="Ryu S."/>
            <person name="Kim W."/>
        </authorList>
    </citation>
    <scope>NUCLEOTIDE SEQUENCE [LARGE SCALE GENOMIC DNA]</scope>
    <source>
        <tissue evidence="2">Muscle</tissue>
    </source>
</reference>
<keyword evidence="3" id="KW-1185">Reference proteome</keyword>
<accession>A0A5B7EP38</accession>
<sequence length="151" mass="16746">MGAVPLTTHPELAPTRPLNRRGYGTRDVTSGQRAAACRSSVSRPARQWRPRGTVQWQDKRRASPSVFAGGRSPTELATKVPERLRQADQRRVSPACVLITLHNTSCAPHPRILRSRLTDCCDYLIEKMSYSWNRAVATFPGQGGDFNGVCD</sequence>
<protein>
    <submittedName>
        <fullName evidence="2">Uncharacterized protein</fullName>
    </submittedName>
</protein>
<dbReference type="AlphaFoldDB" id="A0A5B7EP38"/>
<gene>
    <name evidence="2" type="ORF">E2C01_027585</name>
</gene>
<evidence type="ECO:0000256" key="1">
    <source>
        <dbReference type="SAM" id="MobiDB-lite"/>
    </source>
</evidence>
<feature type="region of interest" description="Disordered" evidence="1">
    <location>
        <begin position="1"/>
        <end position="77"/>
    </location>
</feature>
<dbReference type="EMBL" id="VSRR010003005">
    <property type="protein sequence ID" value="MPC34204.1"/>
    <property type="molecule type" value="Genomic_DNA"/>
</dbReference>
<dbReference type="Proteomes" id="UP000324222">
    <property type="component" value="Unassembled WGS sequence"/>
</dbReference>
<evidence type="ECO:0000313" key="2">
    <source>
        <dbReference type="EMBL" id="MPC34204.1"/>
    </source>
</evidence>
<organism evidence="2 3">
    <name type="scientific">Portunus trituberculatus</name>
    <name type="common">Swimming crab</name>
    <name type="synonym">Neptunus trituberculatus</name>
    <dbReference type="NCBI Taxonomy" id="210409"/>
    <lineage>
        <taxon>Eukaryota</taxon>
        <taxon>Metazoa</taxon>
        <taxon>Ecdysozoa</taxon>
        <taxon>Arthropoda</taxon>
        <taxon>Crustacea</taxon>
        <taxon>Multicrustacea</taxon>
        <taxon>Malacostraca</taxon>
        <taxon>Eumalacostraca</taxon>
        <taxon>Eucarida</taxon>
        <taxon>Decapoda</taxon>
        <taxon>Pleocyemata</taxon>
        <taxon>Brachyura</taxon>
        <taxon>Eubrachyura</taxon>
        <taxon>Portunoidea</taxon>
        <taxon>Portunidae</taxon>
        <taxon>Portuninae</taxon>
        <taxon>Portunus</taxon>
    </lineage>
</organism>
<evidence type="ECO:0000313" key="3">
    <source>
        <dbReference type="Proteomes" id="UP000324222"/>
    </source>
</evidence>
<proteinExistence type="predicted"/>
<comment type="caution">
    <text evidence="2">The sequence shown here is derived from an EMBL/GenBank/DDBJ whole genome shotgun (WGS) entry which is preliminary data.</text>
</comment>